<keyword evidence="1" id="KW-0812">Transmembrane</keyword>
<protein>
    <submittedName>
        <fullName evidence="2">Low temperature requirement protein LtrA</fullName>
    </submittedName>
</protein>
<feature type="transmembrane region" description="Helical" evidence="1">
    <location>
        <begin position="282"/>
        <end position="301"/>
    </location>
</feature>
<feature type="transmembrane region" description="Helical" evidence="1">
    <location>
        <begin position="147"/>
        <end position="166"/>
    </location>
</feature>
<dbReference type="STRING" id="1387277.SAMN06295998_101376"/>
<feature type="transmembrane region" description="Helical" evidence="1">
    <location>
        <begin position="313"/>
        <end position="335"/>
    </location>
</feature>
<keyword evidence="1" id="KW-1133">Transmembrane helix</keyword>
<dbReference type="PANTHER" id="PTHR36840">
    <property type="entry name" value="BLL5714 PROTEIN"/>
    <property type="match status" value="1"/>
</dbReference>
<feature type="transmembrane region" description="Helical" evidence="1">
    <location>
        <begin position="367"/>
        <end position="386"/>
    </location>
</feature>
<evidence type="ECO:0000313" key="3">
    <source>
        <dbReference type="Proteomes" id="UP000192330"/>
    </source>
</evidence>
<dbReference type="Proteomes" id="UP000192330">
    <property type="component" value="Unassembled WGS sequence"/>
</dbReference>
<feature type="transmembrane region" description="Helical" evidence="1">
    <location>
        <begin position="30"/>
        <end position="48"/>
    </location>
</feature>
<dbReference type="EMBL" id="FWYD01000001">
    <property type="protein sequence ID" value="SMC45241.1"/>
    <property type="molecule type" value="Genomic_DNA"/>
</dbReference>
<feature type="transmembrane region" description="Helical" evidence="1">
    <location>
        <begin position="115"/>
        <end position="135"/>
    </location>
</feature>
<feature type="transmembrane region" description="Helical" evidence="1">
    <location>
        <begin position="214"/>
        <end position="235"/>
    </location>
</feature>
<keyword evidence="3" id="KW-1185">Reference proteome</keyword>
<feature type="transmembrane region" description="Helical" evidence="1">
    <location>
        <begin position="172"/>
        <end position="193"/>
    </location>
</feature>
<feature type="transmembrane region" description="Helical" evidence="1">
    <location>
        <begin position="241"/>
        <end position="261"/>
    </location>
</feature>
<feature type="transmembrane region" description="Helical" evidence="1">
    <location>
        <begin position="342"/>
        <end position="361"/>
    </location>
</feature>
<evidence type="ECO:0000313" key="2">
    <source>
        <dbReference type="EMBL" id="SMC45241.1"/>
    </source>
</evidence>
<dbReference type="Pfam" id="PF06772">
    <property type="entry name" value="LtrA"/>
    <property type="match status" value="1"/>
</dbReference>
<name>A0A1W1ZAJ8_9RHOB</name>
<evidence type="ECO:0000256" key="1">
    <source>
        <dbReference type="SAM" id="Phobius"/>
    </source>
</evidence>
<dbReference type="InterPro" id="IPR010640">
    <property type="entry name" value="Low_temperature_requirement_A"/>
</dbReference>
<proteinExistence type="predicted"/>
<dbReference type="OrthoDB" id="5520804at2"/>
<keyword evidence="1" id="KW-0472">Membrane</keyword>
<dbReference type="RefSeq" id="WP_084350095.1">
    <property type="nucleotide sequence ID" value="NZ_FWYD01000001.1"/>
</dbReference>
<organism evidence="2 3">
    <name type="scientific">Primorskyibacter flagellatus</name>
    <dbReference type="NCBI Taxonomy" id="1387277"/>
    <lineage>
        <taxon>Bacteria</taxon>
        <taxon>Pseudomonadati</taxon>
        <taxon>Pseudomonadota</taxon>
        <taxon>Alphaproteobacteria</taxon>
        <taxon>Rhodobacterales</taxon>
        <taxon>Roseobacteraceae</taxon>
        <taxon>Primorskyibacter</taxon>
    </lineage>
</organism>
<accession>A0A1W1ZAJ8</accession>
<dbReference type="PANTHER" id="PTHR36840:SF1">
    <property type="entry name" value="BLL5714 PROTEIN"/>
    <property type="match status" value="1"/>
</dbReference>
<gene>
    <name evidence="2" type="ORF">SAMN06295998_101376</name>
</gene>
<feature type="transmembrane region" description="Helical" evidence="1">
    <location>
        <begin position="89"/>
        <end position="109"/>
    </location>
</feature>
<sequence>MLSSLLTRLAPAEALRTRAGGHVRVTNLELFFDLVYVFSIIQLSHFLLEHQTWTGALQAATIFAAVWWAWNYTAWATNWIDPDHTAGRFLMIALMGCAILMAIAIPHAFDGRAGLFVGAYVIMALVRAGYMAAIFRGQQMGKNYAQLSAWSALSGLFWVAGALVPALRLELWIVAMLIDYGAPYVGFWLPRVGATPMESWPLAGLHLLERNQQVFIISLGESILLLGGTLVGAALLGSTLLAAALGFGIIVTLWWLYFVHTTNTGEHAFERGGDHTKLARSGLAYAHGIMVAGAIVVAVAIEEIIAHPSDPAHLPTILVAVFGPAIYLAGSALFYRTMAERIPLAYLGGLAALIIVGWVVHTSHASGLVLGAGVLAVMIGLTIMAAREPRP</sequence>
<dbReference type="AlphaFoldDB" id="A0A1W1ZAJ8"/>
<reference evidence="2 3" key="1">
    <citation type="submission" date="2017-04" db="EMBL/GenBank/DDBJ databases">
        <authorList>
            <person name="Afonso C.L."/>
            <person name="Miller P.J."/>
            <person name="Scott M.A."/>
            <person name="Spackman E."/>
            <person name="Goraichik I."/>
            <person name="Dimitrov K.M."/>
            <person name="Suarez D.L."/>
            <person name="Swayne D.E."/>
        </authorList>
    </citation>
    <scope>NUCLEOTIDE SEQUENCE [LARGE SCALE GENOMIC DNA]</scope>
    <source>
        <strain evidence="2 3">CGMCC 1.12644</strain>
    </source>
</reference>